<keyword evidence="11" id="KW-0407">Ion channel</keyword>
<feature type="repeat" description="ANK" evidence="12">
    <location>
        <begin position="308"/>
        <end position="340"/>
    </location>
</feature>
<dbReference type="PRINTS" id="PR01415">
    <property type="entry name" value="ANKYRIN"/>
</dbReference>
<dbReference type="PROSITE" id="PS50088">
    <property type="entry name" value="ANK_REPEAT"/>
    <property type="match status" value="8"/>
</dbReference>
<keyword evidence="10" id="KW-0325">Glycoprotein</keyword>
<feature type="transmembrane region" description="Helical" evidence="14">
    <location>
        <begin position="733"/>
        <end position="753"/>
    </location>
</feature>
<dbReference type="SUPFAM" id="SSF48403">
    <property type="entry name" value="Ankyrin repeat"/>
    <property type="match status" value="2"/>
</dbReference>
<dbReference type="SMART" id="SM00248">
    <property type="entry name" value="ANK"/>
    <property type="match status" value="12"/>
</dbReference>
<evidence type="ECO:0000256" key="5">
    <source>
        <dbReference type="ARBA" id="ARBA00022737"/>
    </source>
</evidence>
<accession>G7YR35</accession>
<feature type="transmembrane region" description="Helical" evidence="14">
    <location>
        <begin position="845"/>
        <end position="868"/>
    </location>
</feature>
<dbReference type="InterPro" id="IPR036770">
    <property type="entry name" value="Ankyrin_rpt-contain_sf"/>
</dbReference>
<dbReference type="AlphaFoldDB" id="G7YR35"/>
<keyword evidence="3" id="KW-0716">Sensory transduction</keyword>
<name>G7YR35_CLOSI</name>
<evidence type="ECO:0000256" key="6">
    <source>
        <dbReference type="ARBA" id="ARBA00022989"/>
    </source>
</evidence>
<evidence type="ECO:0000259" key="15">
    <source>
        <dbReference type="Pfam" id="PF00520"/>
    </source>
</evidence>
<evidence type="ECO:0000256" key="13">
    <source>
        <dbReference type="SAM" id="MobiDB-lite"/>
    </source>
</evidence>
<evidence type="ECO:0000256" key="4">
    <source>
        <dbReference type="ARBA" id="ARBA00022692"/>
    </source>
</evidence>
<dbReference type="InterPro" id="IPR052076">
    <property type="entry name" value="TRP_cation_channel"/>
</dbReference>
<keyword evidence="6 14" id="KW-1133">Transmembrane helix</keyword>
<reference evidence="16" key="1">
    <citation type="journal article" date="2011" name="Genome Biol.">
        <title>The draft genome of the carcinogenic human liver fluke Clonorchis sinensis.</title>
        <authorList>
            <person name="Wang X."/>
            <person name="Chen W."/>
            <person name="Huang Y."/>
            <person name="Sun J."/>
            <person name="Men J."/>
            <person name="Liu H."/>
            <person name="Luo F."/>
            <person name="Guo L."/>
            <person name="Lv X."/>
            <person name="Deng C."/>
            <person name="Zhou C."/>
            <person name="Fan Y."/>
            <person name="Li X."/>
            <person name="Huang L."/>
            <person name="Hu Y."/>
            <person name="Liang C."/>
            <person name="Hu X."/>
            <person name="Xu J."/>
            <person name="Yu X."/>
        </authorList>
    </citation>
    <scope>NUCLEOTIDE SEQUENCE [LARGE SCALE GENOMIC DNA]</scope>
    <source>
        <strain evidence="16">Henan</strain>
    </source>
</reference>
<feature type="transmembrane region" description="Helical" evidence="14">
    <location>
        <begin position="606"/>
        <end position="627"/>
    </location>
</feature>
<evidence type="ECO:0000256" key="1">
    <source>
        <dbReference type="ARBA" id="ARBA00004141"/>
    </source>
</evidence>
<keyword evidence="5" id="KW-0677">Repeat</keyword>
<sequence>MRAIHLASLHNELEIVRELLMANADPLAMTQTRCTPLHFACATGNLQLVELILGAALSKVKSPVSPLNITNRDGESPLHWAVANGYAEVARFCIQHGANANLTPETEETCLHMAARVGSLNTTRLLLSVGVQIDAEDLLLQTALHKASERNNVEVMKLLLENGSDLENQDHDAYTPLLLAAAKGNVEVTQILIDAGANIMAQEKTAKGIVYLCAETNEVGVLKLILNHPKAKELIEVPNIFDDTPLHIAAKNGHLEIVKLLVENGAKVSSKNEKERTPFHNAAKHGRLRIARHLLEHAPSLVSERDEDGSSAIHLAAASGHVALLELLLGAGAAVDCRNCMQWTPLDCAAASGHRGCVEFLLENNSPVDPVDINHITPLYLACKHGHESVVQLLLQWGADPGLRKLIDEAMPDCGPNALDVAIANGHKACAHTLLQSSMWKNALRNQTIGSDGVIQTPMRKLIAHMPDLAEYVLDRCIQTSVSQNVEWHNFEFIEDTYAHWCKQVILREHKSSLATSPVEFVSGKILQVNKWDTQLQTVSSPTKLRDRTSVDDIVRLEPNRPYTKDSSVLKSNHPLLLMVKYSRPRLLEHRLVTSLMNQKWTRTSLVYHANLFVYILYLAFYSVYMLNIHSVDAQMYAKTENTSRLPSQSFCRRISVQGALAPTNKSYLLTSKYAVLCFALLNLGKELFQFMFNGYRYLTLENLMECGIFTLAILSVVDTDDCLRSMGLKESWQWQCGAVAIFFAWLNLLLFLRRIPTLGIFVLMFTVVMRTFTKFFVVFFLFIFAFAFGFHILLFNHVPFNSLGNSFLKTTVMMLGELEFDATFNQQFSSTESSDVIFFGSLTYALFLTFLIVMTIVIMNLLVGLAVDDIKGVQNQASVKRLAMQIQLILDIESILPHWLRKRFNTTHVTLVHGRNIKRASSTMSRWLSRLRKCLGDELGPLQTGTNEGEEETHNIRSTLESVNDRIVQIESKQDTMLALLNRLTSILEHEQDGTSVITPSSRQPNGSFRADESERRQRSSSIFRLR</sequence>
<evidence type="ECO:0000256" key="10">
    <source>
        <dbReference type="ARBA" id="ARBA00023180"/>
    </source>
</evidence>
<dbReference type="Pfam" id="PF00023">
    <property type="entry name" value="Ank"/>
    <property type="match status" value="2"/>
</dbReference>
<feature type="domain" description="Ion transport" evidence="15">
    <location>
        <begin position="620"/>
        <end position="878"/>
    </location>
</feature>
<keyword evidence="8" id="KW-0406">Ion transport</keyword>
<feature type="repeat" description="ANK" evidence="12">
    <location>
        <begin position="106"/>
        <end position="138"/>
    </location>
</feature>
<feature type="repeat" description="ANK" evidence="12">
    <location>
        <begin position="241"/>
        <end position="273"/>
    </location>
</feature>
<keyword evidence="2" id="KW-0813">Transport</keyword>
<keyword evidence="16" id="KW-0675">Receptor</keyword>
<keyword evidence="17" id="KW-1185">Reference proteome</keyword>
<dbReference type="InterPro" id="IPR002110">
    <property type="entry name" value="Ankyrin_rpt"/>
</dbReference>
<evidence type="ECO:0000256" key="3">
    <source>
        <dbReference type="ARBA" id="ARBA00022606"/>
    </source>
</evidence>
<dbReference type="Proteomes" id="UP000008909">
    <property type="component" value="Unassembled WGS sequence"/>
</dbReference>
<dbReference type="PROSITE" id="PS50297">
    <property type="entry name" value="ANK_REP_REGION"/>
    <property type="match status" value="7"/>
</dbReference>
<feature type="transmembrane region" description="Helical" evidence="14">
    <location>
        <begin position="696"/>
        <end position="718"/>
    </location>
</feature>
<dbReference type="GO" id="GO:1902495">
    <property type="term" value="C:transmembrane transporter complex"/>
    <property type="evidence" value="ECO:0007669"/>
    <property type="project" value="TreeGrafter"/>
</dbReference>
<dbReference type="EMBL" id="DF144012">
    <property type="protein sequence ID" value="GAA55415.1"/>
    <property type="molecule type" value="Genomic_DNA"/>
</dbReference>
<evidence type="ECO:0000256" key="2">
    <source>
        <dbReference type="ARBA" id="ARBA00022448"/>
    </source>
</evidence>
<dbReference type="Pfam" id="PF12796">
    <property type="entry name" value="Ank_2"/>
    <property type="match status" value="4"/>
</dbReference>
<feature type="repeat" description="ANK" evidence="12">
    <location>
        <begin position="172"/>
        <end position="204"/>
    </location>
</feature>
<evidence type="ECO:0000256" key="11">
    <source>
        <dbReference type="ARBA" id="ARBA00023303"/>
    </source>
</evidence>
<keyword evidence="7 12" id="KW-0040">ANK repeat</keyword>
<feature type="repeat" description="ANK" evidence="12">
    <location>
        <begin position="374"/>
        <end position="406"/>
    </location>
</feature>
<proteinExistence type="predicted"/>
<evidence type="ECO:0000313" key="16">
    <source>
        <dbReference type="EMBL" id="GAA55415.1"/>
    </source>
</evidence>
<dbReference type="GO" id="GO:0005216">
    <property type="term" value="F:monoatomic ion channel activity"/>
    <property type="evidence" value="ECO:0007669"/>
    <property type="project" value="InterPro"/>
</dbReference>
<dbReference type="InterPro" id="IPR005821">
    <property type="entry name" value="Ion_trans_dom"/>
</dbReference>
<keyword evidence="4 14" id="KW-0812">Transmembrane</keyword>
<dbReference type="PANTHER" id="PTHR47143">
    <property type="entry name" value="TRANSIENT RECEPTOR POTENTIAL CATION CHANNEL PROTEIN PAINLESS"/>
    <property type="match status" value="1"/>
</dbReference>
<evidence type="ECO:0000256" key="12">
    <source>
        <dbReference type="PROSITE-ProRule" id="PRU00023"/>
    </source>
</evidence>
<evidence type="ECO:0000256" key="8">
    <source>
        <dbReference type="ARBA" id="ARBA00023065"/>
    </source>
</evidence>
<feature type="region of interest" description="Disordered" evidence="13">
    <location>
        <begin position="993"/>
        <end position="1028"/>
    </location>
</feature>
<dbReference type="PANTHER" id="PTHR47143:SF1">
    <property type="entry name" value="ION_TRANS DOMAIN-CONTAINING PROTEIN"/>
    <property type="match status" value="1"/>
</dbReference>
<dbReference type="Pfam" id="PF00520">
    <property type="entry name" value="Ion_trans"/>
    <property type="match status" value="1"/>
</dbReference>
<feature type="transmembrane region" description="Helical" evidence="14">
    <location>
        <begin position="773"/>
        <end position="795"/>
    </location>
</feature>
<organism evidence="16 17">
    <name type="scientific">Clonorchis sinensis</name>
    <name type="common">Chinese liver fluke</name>
    <dbReference type="NCBI Taxonomy" id="79923"/>
    <lineage>
        <taxon>Eukaryota</taxon>
        <taxon>Metazoa</taxon>
        <taxon>Spiralia</taxon>
        <taxon>Lophotrochozoa</taxon>
        <taxon>Platyhelminthes</taxon>
        <taxon>Trematoda</taxon>
        <taxon>Digenea</taxon>
        <taxon>Opisthorchiida</taxon>
        <taxon>Opisthorchiata</taxon>
        <taxon>Opisthorchiidae</taxon>
        <taxon>Clonorchis</taxon>
    </lineage>
</organism>
<dbReference type="Gene3D" id="1.25.40.20">
    <property type="entry name" value="Ankyrin repeat-containing domain"/>
    <property type="match status" value="4"/>
</dbReference>
<evidence type="ECO:0000256" key="14">
    <source>
        <dbReference type="SAM" id="Phobius"/>
    </source>
</evidence>
<feature type="repeat" description="ANK" evidence="12">
    <location>
        <begin position="274"/>
        <end position="306"/>
    </location>
</feature>
<protein>
    <submittedName>
        <fullName evidence="16">Transient receptor potential cation channel subfamily A member 1 homolog</fullName>
    </submittedName>
</protein>
<comment type="subcellular location">
    <subcellularLocation>
        <location evidence="1">Membrane</location>
        <topology evidence="1">Multi-pass membrane protein</topology>
    </subcellularLocation>
</comment>
<evidence type="ECO:0000256" key="9">
    <source>
        <dbReference type="ARBA" id="ARBA00023136"/>
    </source>
</evidence>
<feature type="repeat" description="ANK" evidence="12">
    <location>
        <begin position="139"/>
        <end position="171"/>
    </location>
</feature>
<gene>
    <name evidence="16" type="ORF">CLF_107877</name>
</gene>
<evidence type="ECO:0000313" key="17">
    <source>
        <dbReference type="Proteomes" id="UP000008909"/>
    </source>
</evidence>
<evidence type="ECO:0000256" key="7">
    <source>
        <dbReference type="ARBA" id="ARBA00023043"/>
    </source>
</evidence>
<feature type="compositionally biased region" description="Polar residues" evidence="13">
    <location>
        <begin position="995"/>
        <end position="1008"/>
    </location>
</feature>
<feature type="repeat" description="ANK" evidence="12">
    <location>
        <begin position="73"/>
        <end position="105"/>
    </location>
</feature>
<keyword evidence="9 14" id="KW-0472">Membrane</keyword>
<reference key="2">
    <citation type="submission" date="2011-10" db="EMBL/GenBank/DDBJ databases">
        <title>The genome and transcriptome sequence of Clonorchis sinensis provide insights into the carcinogenic liver fluke.</title>
        <authorList>
            <person name="Wang X."/>
            <person name="Huang Y."/>
            <person name="Chen W."/>
            <person name="Liu H."/>
            <person name="Guo L."/>
            <person name="Chen Y."/>
            <person name="Luo F."/>
            <person name="Zhou W."/>
            <person name="Sun J."/>
            <person name="Mao Q."/>
            <person name="Liang P."/>
            <person name="Zhou C."/>
            <person name="Tian Y."/>
            <person name="Men J."/>
            <person name="Lv X."/>
            <person name="Huang L."/>
            <person name="Zhou J."/>
            <person name="Hu Y."/>
            <person name="Li R."/>
            <person name="Zhang F."/>
            <person name="Lei H."/>
            <person name="Li X."/>
            <person name="Hu X."/>
            <person name="Liang C."/>
            <person name="Xu J."/>
            <person name="Wu Z."/>
            <person name="Yu X."/>
        </authorList>
    </citation>
    <scope>NUCLEOTIDE SEQUENCE</scope>
    <source>
        <strain>Henan</strain>
    </source>
</reference>